<dbReference type="Pfam" id="PF00239">
    <property type="entry name" value="Resolvase"/>
    <property type="match status" value="1"/>
</dbReference>
<dbReference type="AlphaFoldDB" id="A0A4Q9HVX3"/>
<proteinExistence type="predicted"/>
<dbReference type="PANTHER" id="PTHR30461:SF2">
    <property type="entry name" value="SERINE RECOMBINASE PINE-RELATED"/>
    <property type="match status" value="1"/>
</dbReference>
<evidence type="ECO:0000256" key="2">
    <source>
        <dbReference type="ARBA" id="ARBA00023172"/>
    </source>
</evidence>
<organism evidence="4 5">
    <name type="scientific">Streptomyces kasugaensis</name>
    <dbReference type="NCBI Taxonomy" id="1946"/>
    <lineage>
        <taxon>Bacteria</taxon>
        <taxon>Bacillati</taxon>
        <taxon>Actinomycetota</taxon>
        <taxon>Actinomycetes</taxon>
        <taxon>Kitasatosporales</taxon>
        <taxon>Streptomycetaceae</taxon>
        <taxon>Streptomyces</taxon>
    </lineage>
</organism>
<keyword evidence="5" id="KW-1185">Reference proteome</keyword>
<dbReference type="CDD" id="cd00338">
    <property type="entry name" value="Ser_Recombinase"/>
    <property type="match status" value="1"/>
</dbReference>
<gene>
    <name evidence="4" type="ORF">EYS09_12730</name>
</gene>
<feature type="domain" description="Resolvase/invertase-type recombinase catalytic" evidence="3">
    <location>
        <begin position="2"/>
        <end position="147"/>
    </location>
</feature>
<dbReference type="SMART" id="SM00857">
    <property type="entry name" value="Resolvase"/>
    <property type="match status" value="1"/>
</dbReference>
<sequence length="490" mass="53750">MRIGIYLRLSRESDDSTSLETQREAARRWLVANGYDPADAVVYPDAGVSGAKPLESRKQMRALMDARPDLVIAWKLDRYARSVSEFLRLVAWGETHGVHIATTDGTINTATPTGRMVAVLLAALAEWEREMIKGRITEGHATRRKQGRWTSGRAPRGYRIVRRDDGAYLEIDTDQSGPIRDGVAALVAGGTVAGTAPIAGLSEAQWRRLLKSPTLRGHRAHKGELITEDDGVTPVQFAEPILSAAELKAARERMEALATGKDRAPRQAAPQCSKMAWCYQGCNLNGGTSDKGVPLYRCKAGHTSIYAETLDKRVEQEFLKVWGRTNEVSVHLEGGNDMSAEIEEVREQAERVAARMVTAGPLMLPTLESKAAELESAYARLMDAHDPEVREVAVHTGRTMGAAWRAGSEAGRKHLLRLMNLRVTLHPRNAADRLSVKWGPAEEDVAAAELAGIALSEAEELPPRCAPLTEEQHEEIRQDLLDGIAQQEGL</sequence>
<dbReference type="EMBL" id="SIXH01000086">
    <property type="protein sequence ID" value="TBO59336.1"/>
    <property type="molecule type" value="Genomic_DNA"/>
</dbReference>
<evidence type="ECO:0000259" key="3">
    <source>
        <dbReference type="PROSITE" id="PS51736"/>
    </source>
</evidence>
<comment type="caution">
    <text evidence="4">The sequence shown here is derived from an EMBL/GenBank/DDBJ whole genome shotgun (WGS) entry which is preliminary data.</text>
</comment>
<dbReference type="InterPro" id="IPR036162">
    <property type="entry name" value="Resolvase-like_N_sf"/>
</dbReference>
<reference evidence="4 5" key="1">
    <citation type="submission" date="2019-02" db="EMBL/GenBank/DDBJ databases">
        <title>Draft Genome Sequence of Streptomyces sp. AM-2504, identified by 16S rRNA comparative analysis as a Streptomyces Kasugaensis strain.</title>
        <authorList>
            <person name="Napolioni V."/>
            <person name="Giuliodori A.M."/>
            <person name="Spurio R."/>
            <person name="Fabbretti A."/>
        </authorList>
    </citation>
    <scope>NUCLEOTIDE SEQUENCE [LARGE SCALE GENOMIC DNA]</scope>
    <source>
        <strain evidence="4 5">AM-2504</strain>
    </source>
</reference>
<dbReference type="PANTHER" id="PTHR30461">
    <property type="entry name" value="DNA-INVERTASE FROM LAMBDOID PROPHAGE"/>
    <property type="match status" value="1"/>
</dbReference>
<keyword evidence="1" id="KW-0238">DNA-binding</keyword>
<dbReference type="GO" id="GO:0000150">
    <property type="term" value="F:DNA strand exchange activity"/>
    <property type="evidence" value="ECO:0007669"/>
    <property type="project" value="InterPro"/>
</dbReference>
<protein>
    <submittedName>
        <fullName evidence="4">Recombinase family protein</fullName>
    </submittedName>
</protein>
<keyword evidence="2" id="KW-0233">DNA recombination</keyword>
<evidence type="ECO:0000313" key="4">
    <source>
        <dbReference type="EMBL" id="TBO59336.1"/>
    </source>
</evidence>
<accession>A0A4Q9HVX3</accession>
<dbReference type="InterPro" id="IPR006119">
    <property type="entry name" value="Resolv_N"/>
</dbReference>
<dbReference type="Proteomes" id="UP000292452">
    <property type="component" value="Unassembled WGS sequence"/>
</dbReference>
<evidence type="ECO:0000313" key="5">
    <source>
        <dbReference type="Proteomes" id="UP000292452"/>
    </source>
</evidence>
<name>A0A4Q9HVX3_STRKA</name>
<dbReference type="Gene3D" id="3.40.50.1390">
    <property type="entry name" value="Resolvase, N-terminal catalytic domain"/>
    <property type="match status" value="1"/>
</dbReference>
<dbReference type="SUPFAM" id="SSF53041">
    <property type="entry name" value="Resolvase-like"/>
    <property type="match status" value="1"/>
</dbReference>
<dbReference type="PROSITE" id="PS51736">
    <property type="entry name" value="RECOMBINASES_3"/>
    <property type="match status" value="1"/>
</dbReference>
<dbReference type="InterPro" id="IPR050639">
    <property type="entry name" value="SSR_resolvase"/>
</dbReference>
<evidence type="ECO:0000256" key="1">
    <source>
        <dbReference type="ARBA" id="ARBA00023125"/>
    </source>
</evidence>
<dbReference type="GO" id="GO:0003677">
    <property type="term" value="F:DNA binding"/>
    <property type="evidence" value="ECO:0007669"/>
    <property type="project" value="UniProtKB-KW"/>
</dbReference>
<dbReference type="RefSeq" id="WP_131123280.1">
    <property type="nucleotide sequence ID" value="NZ_SIXH01000086.1"/>
</dbReference>